<comment type="caution">
    <text evidence="2">The sequence shown here is derived from an EMBL/GenBank/DDBJ whole genome shotgun (WGS) entry which is preliminary data.</text>
</comment>
<dbReference type="OrthoDB" id="3466836at2759"/>
<dbReference type="InterPro" id="IPR029058">
    <property type="entry name" value="AB_hydrolase_fold"/>
</dbReference>
<organism evidence="2 3">
    <name type="scientific">Talaromyces amestolkiae</name>
    <dbReference type="NCBI Taxonomy" id="1196081"/>
    <lineage>
        <taxon>Eukaryota</taxon>
        <taxon>Fungi</taxon>
        <taxon>Dikarya</taxon>
        <taxon>Ascomycota</taxon>
        <taxon>Pezizomycotina</taxon>
        <taxon>Eurotiomycetes</taxon>
        <taxon>Eurotiomycetidae</taxon>
        <taxon>Eurotiales</taxon>
        <taxon>Trichocomaceae</taxon>
        <taxon>Talaromyces</taxon>
        <taxon>Talaromyces sect. Talaromyces</taxon>
    </lineage>
</organism>
<dbReference type="EMBL" id="MIKG01000001">
    <property type="protein sequence ID" value="RAO64140.1"/>
    <property type="molecule type" value="Genomic_DNA"/>
</dbReference>
<dbReference type="Proteomes" id="UP000249363">
    <property type="component" value="Unassembled WGS sequence"/>
</dbReference>
<reference evidence="2 3" key="1">
    <citation type="journal article" date="2017" name="Biotechnol. Biofuels">
        <title>Differential beta-glucosidase expression as a function of carbon source availability in Talaromyces amestolkiae: a genomic and proteomic approach.</title>
        <authorList>
            <person name="de Eugenio L.I."/>
            <person name="Mendez-Liter J.A."/>
            <person name="Nieto-Dominguez M."/>
            <person name="Alonso L."/>
            <person name="Gil-Munoz J."/>
            <person name="Barriuso J."/>
            <person name="Prieto A."/>
            <person name="Martinez M.J."/>
        </authorList>
    </citation>
    <scope>NUCLEOTIDE SEQUENCE [LARGE SCALE GENOMIC DNA]</scope>
    <source>
        <strain evidence="2 3">CIB</strain>
    </source>
</reference>
<proteinExistence type="predicted"/>
<feature type="domain" description="AB hydrolase-1" evidence="1">
    <location>
        <begin position="33"/>
        <end position="307"/>
    </location>
</feature>
<dbReference type="SUPFAM" id="SSF53474">
    <property type="entry name" value="alpha/beta-Hydrolases"/>
    <property type="match status" value="1"/>
</dbReference>
<dbReference type="Pfam" id="PF12697">
    <property type="entry name" value="Abhydrolase_6"/>
    <property type="match status" value="1"/>
</dbReference>
<dbReference type="AlphaFoldDB" id="A0A364KKR4"/>
<dbReference type="InterPro" id="IPR000073">
    <property type="entry name" value="AB_hydrolase_1"/>
</dbReference>
<dbReference type="RefSeq" id="XP_040728657.1">
    <property type="nucleotide sequence ID" value="XM_040873565.1"/>
</dbReference>
<evidence type="ECO:0000313" key="3">
    <source>
        <dbReference type="Proteomes" id="UP000249363"/>
    </source>
</evidence>
<dbReference type="GeneID" id="63789369"/>
<dbReference type="Gene3D" id="3.40.50.1820">
    <property type="entry name" value="alpha/beta hydrolase"/>
    <property type="match status" value="1"/>
</dbReference>
<sequence>MADFQFIRLATKPTAQISYNFQPSVSTAKPALLVFLNGLGLPQVTWLQTIAQLKTLRNNANIPAILTYDRFGQGQTTDRDPKDEGAADPTHGHDCLEVVHDLHQLISQIIVEKMGVSDSTNVTLFLVANSIGCALARLYAQEYPGTVAGLLLLDSVLANSDFVSVFPDPDATEFDAASLPAGVTAEALRESRESVRRIFHPDNGSKEGLSRKNLASLLPASDGPVLQGPDGHGPYVTVVGHDFEAFAEESAKMGHQKLLTTTYTNPYWHQYNEGLAKITEAARSKGPLQAPGSGHFVQKDNPAFVAQELDEILSKVL</sequence>
<evidence type="ECO:0000259" key="1">
    <source>
        <dbReference type="Pfam" id="PF12697"/>
    </source>
</evidence>
<protein>
    <recommendedName>
        <fullName evidence="1">AB hydrolase-1 domain-containing protein</fullName>
    </recommendedName>
</protein>
<evidence type="ECO:0000313" key="2">
    <source>
        <dbReference type="EMBL" id="RAO64140.1"/>
    </source>
</evidence>
<keyword evidence="3" id="KW-1185">Reference proteome</keyword>
<gene>
    <name evidence="2" type="ORF">BHQ10_000152</name>
</gene>
<name>A0A364KKR4_TALAM</name>
<accession>A0A364KKR4</accession>